<dbReference type="RefSeq" id="WP_073192006.1">
    <property type="nucleotide sequence ID" value="NZ_FQTW01000002.1"/>
</dbReference>
<protein>
    <recommendedName>
        <fullName evidence="4">CarboxypepD_reg-like domain-containing protein</fullName>
    </recommendedName>
</protein>
<gene>
    <name evidence="2" type="ORF">SAMN05444278_10255</name>
</gene>
<dbReference type="STRING" id="1155689.SAMN05444278_10255"/>
<keyword evidence="3" id="KW-1185">Reference proteome</keyword>
<dbReference type="Proteomes" id="UP000184462">
    <property type="component" value="Unassembled WGS sequence"/>
</dbReference>
<reference evidence="2 3" key="1">
    <citation type="submission" date="2016-11" db="EMBL/GenBank/DDBJ databases">
        <authorList>
            <person name="Jaros S."/>
            <person name="Januszkiewicz K."/>
            <person name="Wedrychowicz H."/>
        </authorList>
    </citation>
    <scope>NUCLEOTIDE SEQUENCE [LARGE SCALE GENOMIC DNA]</scope>
    <source>
        <strain evidence="2 3">DSM 25661</strain>
    </source>
</reference>
<dbReference type="AlphaFoldDB" id="A0A1M4TW94"/>
<evidence type="ECO:0000256" key="1">
    <source>
        <dbReference type="SAM" id="SignalP"/>
    </source>
</evidence>
<evidence type="ECO:0008006" key="4">
    <source>
        <dbReference type="Google" id="ProtNLM"/>
    </source>
</evidence>
<organism evidence="2 3">
    <name type="scientific">Psychroflexus salarius</name>
    <dbReference type="NCBI Taxonomy" id="1155689"/>
    <lineage>
        <taxon>Bacteria</taxon>
        <taxon>Pseudomonadati</taxon>
        <taxon>Bacteroidota</taxon>
        <taxon>Flavobacteriia</taxon>
        <taxon>Flavobacteriales</taxon>
        <taxon>Flavobacteriaceae</taxon>
        <taxon>Psychroflexus</taxon>
    </lineage>
</organism>
<name>A0A1M4TW94_9FLAO</name>
<evidence type="ECO:0000313" key="3">
    <source>
        <dbReference type="Proteomes" id="UP000184462"/>
    </source>
</evidence>
<dbReference type="OrthoDB" id="1466882at2"/>
<feature type="chain" id="PRO_5012024915" description="CarboxypepD_reg-like domain-containing protein" evidence="1">
    <location>
        <begin position="19"/>
        <end position="253"/>
    </location>
</feature>
<sequence>MNKCVGLLLFLSFGFNYAQIFEGEIIADSLDNYQINIVNISNKQGTTTRKNGRFSIPAEVNDSVVFLSIKHEFAYRIIKASDFHQVVEIPLKIEINQLPEVVLSQYDLTGFIEKDAQQIKNTTFNQKSITGFSKPRRLSYPQRELKRVSRFSIGPATSIPLDYIIMALNGDLAELKRLRQNNIISRRQAKLKGYFTQKYLVESLEIDSLYVEDFLYYCAEDLSLLKTLRNNKLAVYDSIQEKAKNYKRLKFNQ</sequence>
<accession>A0A1M4TW94</accession>
<proteinExistence type="predicted"/>
<keyword evidence="1" id="KW-0732">Signal</keyword>
<feature type="signal peptide" evidence="1">
    <location>
        <begin position="1"/>
        <end position="18"/>
    </location>
</feature>
<dbReference type="EMBL" id="FQTW01000002">
    <property type="protein sequence ID" value="SHE48728.1"/>
    <property type="molecule type" value="Genomic_DNA"/>
</dbReference>
<evidence type="ECO:0000313" key="2">
    <source>
        <dbReference type="EMBL" id="SHE48728.1"/>
    </source>
</evidence>